<evidence type="ECO:0000259" key="9">
    <source>
        <dbReference type="Pfam" id="PF01979"/>
    </source>
</evidence>
<dbReference type="EC" id="3.5.4.3" evidence="3 7"/>
<dbReference type="InterPro" id="IPR032466">
    <property type="entry name" value="Metal_Hydrolase"/>
</dbReference>
<dbReference type="FunFam" id="3.20.20.140:FF:000022">
    <property type="entry name" value="Guanine deaminase"/>
    <property type="match status" value="1"/>
</dbReference>
<dbReference type="InterPro" id="IPR051607">
    <property type="entry name" value="Metallo-dep_hydrolases"/>
</dbReference>
<sequence>MSKQAYHASILHFLDDPDKVGQCQSYEYFEDGLLVIEDGKIVTVGEASKLVTQIQPDQIFDYRGQLLLPGLIDTHTHYPQTEMIASYGEQLLTWLETYTFPTEAKFGDEDYASTIAELFLDELLKNGTTTALAFPTVHVQSVDAFFEAAERRNLRMISGKVLMDRNAPENLRDTVETAYSDSKELIERWHNQGRLQYAVTPRFAPTSSEAQLEAAGVLLKETPGIYFHTHLAENLREIAWVKDLFPNSKNYLDCYDQFGLLGKQSIFAHCIHLEDSEWARLRETGSKIAHCPTSNLFLGSGLFQINRAVSENIDIGLGTDVGAGNTFSLLKVMADAYKVQQLNQNLFSSFKALYLATLGGARCLNLDKSIGNFLPGKEADFIVIDKEPDDFLAFRMQRCGSLLEEIFTLIMLGDDRCIRATYICGEVAHLRNEHQRA</sequence>
<evidence type="ECO:0000256" key="2">
    <source>
        <dbReference type="ARBA" id="ARBA00006745"/>
    </source>
</evidence>
<dbReference type="NCBIfam" id="TIGR02967">
    <property type="entry name" value="guan_deamin"/>
    <property type="match status" value="1"/>
</dbReference>
<evidence type="ECO:0000313" key="11">
    <source>
        <dbReference type="Proteomes" id="UP000316199"/>
    </source>
</evidence>
<dbReference type="InterPro" id="IPR014311">
    <property type="entry name" value="Guanine_deaminase"/>
</dbReference>
<comment type="cofactor">
    <cofactor evidence="8">
        <name>Zn(2+)</name>
        <dbReference type="ChEBI" id="CHEBI:29105"/>
    </cofactor>
    <text evidence="8">Binds 1 zinc ion per subunit.</text>
</comment>
<comment type="catalytic activity">
    <reaction evidence="8">
        <text>guanine + H2O + H(+) = xanthine + NH4(+)</text>
        <dbReference type="Rhea" id="RHEA:14665"/>
        <dbReference type="ChEBI" id="CHEBI:15377"/>
        <dbReference type="ChEBI" id="CHEBI:15378"/>
        <dbReference type="ChEBI" id="CHEBI:16235"/>
        <dbReference type="ChEBI" id="CHEBI:17712"/>
        <dbReference type="ChEBI" id="CHEBI:28938"/>
        <dbReference type="EC" id="3.5.4.3"/>
    </reaction>
</comment>
<keyword evidence="4 8" id="KW-0479">Metal-binding</keyword>
<dbReference type="Gene3D" id="3.20.20.140">
    <property type="entry name" value="Metal-dependent hydrolases"/>
    <property type="match status" value="1"/>
</dbReference>
<feature type="domain" description="Amidohydrolase-related" evidence="9">
    <location>
        <begin position="67"/>
        <end position="427"/>
    </location>
</feature>
<evidence type="ECO:0000313" key="10">
    <source>
        <dbReference type="EMBL" id="RZO75979.1"/>
    </source>
</evidence>
<dbReference type="PANTHER" id="PTHR11271:SF6">
    <property type="entry name" value="GUANINE DEAMINASE"/>
    <property type="match status" value="1"/>
</dbReference>
<dbReference type="GO" id="GO:0008892">
    <property type="term" value="F:guanine deaminase activity"/>
    <property type="evidence" value="ECO:0007669"/>
    <property type="project" value="UniProtKB-UniRule"/>
</dbReference>
<dbReference type="SUPFAM" id="SSF51338">
    <property type="entry name" value="Composite domain of metallo-dependent hydrolases"/>
    <property type="match status" value="1"/>
</dbReference>
<dbReference type="GO" id="GO:0005829">
    <property type="term" value="C:cytosol"/>
    <property type="evidence" value="ECO:0007669"/>
    <property type="project" value="TreeGrafter"/>
</dbReference>
<accession>A0A520S0I0</accession>
<dbReference type="GO" id="GO:0008270">
    <property type="term" value="F:zinc ion binding"/>
    <property type="evidence" value="ECO:0007669"/>
    <property type="project" value="UniProtKB-UniRule"/>
</dbReference>
<dbReference type="NCBIfam" id="NF006679">
    <property type="entry name" value="PRK09228.1"/>
    <property type="match status" value="1"/>
</dbReference>
<evidence type="ECO:0000256" key="3">
    <source>
        <dbReference type="ARBA" id="ARBA00012781"/>
    </source>
</evidence>
<comment type="pathway">
    <text evidence="1 8">Purine metabolism; guanine degradation; xanthine from guanine: step 1/1.</text>
</comment>
<dbReference type="PANTHER" id="PTHR11271">
    <property type="entry name" value="GUANINE DEAMINASE"/>
    <property type="match status" value="1"/>
</dbReference>
<reference evidence="10 11" key="1">
    <citation type="submission" date="2019-02" db="EMBL/GenBank/DDBJ databases">
        <title>Prokaryotic population dynamics and viral predation in marine succession experiment using metagenomics: the confinement effect.</title>
        <authorList>
            <person name="Haro-Moreno J.M."/>
            <person name="Rodriguez-Valera F."/>
            <person name="Lopez-Perez M."/>
        </authorList>
    </citation>
    <scope>NUCLEOTIDE SEQUENCE [LARGE SCALE GENOMIC DNA]</scope>
    <source>
        <strain evidence="10">MED-G157</strain>
    </source>
</reference>
<name>A0A520S0I0_9GAMM</name>
<dbReference type="AlphaFoldDB" id="A0A520S0I0"/>
<dbReference type="Proteomes" id="UP000316199">
    <property type="component" value="Unassembled WGS sequence"/>
</dbReference>
<evidence type="ECO:0000256" key="1">
    <source>
        <dbReference type="ARBA" id="ARBA00004984"/>
    </source>
</evidence>
<protein>
    <recommendedName>
        <fullName evidence="3 7">Guanine deaminase</fullName>
        <shortName evidence="8">Guanase</shortName>
        <ecNumber evidence="3 7">3.5.4.3</ecNumber>
    </recommendedName>
    <alternativeName>
        <fullName evidence="8">Guanine aminohydrolase</fullName>
    </alternativeName>
</protein>
<evidence type="ECO:0000256" key="8">
    <source>
        <dbReference type="RuleBase" id="RU366009"/>
    </source>
</evidence>
<proteinExistence type="inferred from homology"/>
<evidence type="ECO:0000256" key="5">
    <source>
        <dbReference type="ARBA" id="ARBA00022801"/>
    </source>
</evidence>
<comment type="function">
    <text evidence="8">Catalyzes the hydrolytic deamination of guanine, producing xanthine and ammonia.</text>
</comment>
<keyword evidence="5 8" id="KW-0378">Hydrolase</keyword>
<dbReference type="Pfam" id="PF01979">
    <property type="entry name" value="Amidohydro_1"/>
    <property type="match status" value="1"/>
</dbReference>
<dbReference type="UniPathway" id="UPA00603">
    <property type="reaction ID" value="UER00660"/>
</dbReference>
<dbReference type="Gene3D" id="2.30.40.10">
    <property type="entry name" value="Urease, subunit C, domain 1"/>
    <property type="match status" value="1"/>
</dbReference>
<organism evidence="10 11">
    <name type="scientific">OM182 bacterium</name>
    <dbReference type="NCBI Taxonomy" id="2510334"/>
    <lineage>
        <taxon>Bacteria</taxon>
        <taxon>Pseudomonadati</taxon>
        <taxon>Pseudomonadota</taxon>
        <taxon>Gammaproteobacteria</taxon>
        <taxon>OMG group</taxon>
        <taxon>OM182 clade</taxon>
    </lineage>
</organism>
<dbReference type="EMBL" id="SHAG01000020">
    <property type="protein sequence ID" value="RZO75979.1"/>
    <property type="molecule type" value="Genomic_DNA"/>
</dbReference>
<dbReference type="InterPro" id="IPR006680">
    <property type="entry name" value="Amidohydro-rel"/>
</dbReference>
<keyword evidence="6 8" id="KW-0862">Zinc</keyword>
<comment type="similarity">
    <text evidence="2 8">Belongs to the metallo-dependent hydrolases superfamily. ATZ/TRZ family.</text>
</comment>
<dbReference type="GO" id="GO:0006147">
    <property type="term" value="P:guanine catabolic process"/>
    <property type="evidence" value="ECO:0007669"/>
    <property type="project" value="UniProtKB-UniRule"/>
</dbReference>
<evidence type="ECO:0000256" key="4">
    <source>
        <dbReference type="ARBA" id="ARBA00022723"/>
    </source>
</evidence>
<evidence type="ECO:0000256" key="6">
    <source>
        <dbReference type="ARBA" id="ARBA00022833"/>
    </source>
</evidence>
<dbReference type="SUPFAM" id="SSF51556">
    <property type="entry name" value="Metallo-dependent hydrolases"/>
    <property type="match status" value="1"/>
</dbReference>
<comment type="caution">
    <text evidence="10">The sequence shown here is derived from an EMBL/GenBank/DDBJ whole genome shotgun (WGS) entry which is preliminary data.</text>
</comment>
<gene>
    <name evidence="10" type="primary">guaD</name>
    <name evidence="10" type="ORF">EVA68_05545</name>
</gene>
<dbReference type="CDD" id="cd01303">
    <property type="entry name" value="GDEase"/>
    <property type="match status" value="1"/>
</dbReference>
<dbReference type="InterPro" id="IPR011059">
    <property type="entry name" value="Metal-dep_hydrolase_composite"/>
</dbReference>
<evidence type="ECO:0000256" key="7">
    <source>
        <dbReference type="NCBIfam" id="TIGR02967"/>
    </source>
</evidence>